<reference evidence="1" key="1">
    <citation type="journal article" date="2023" name="Plant J.">
        <title>The genome of the king protea, Protea cynaroides.</title>
        <authorList>
            <person name="Chang J."/>
            <person name="Duong T.A."/>
            <person name="Schoeman C."/>
            <person name="Ma X."/>
            <person name="Roodt D."/>
            <person name="Barker N."/>
            <person name="Li Z."/>
            <person name="Van de Peer Y."/>
            <person name="Mizrachi E."/>
        </authorList>
    </citation>
    <scope>NUCLEOTIDE SEQUENCE</scope>
    <source>
        <tissue evidence="1">Young leaves</tissue>
    </source>
</reference>
<evidence type="ECO:0000313" key="2">
    <source>
        <dbReference type="Proteomes" id="UP001141806"/>
    </source>
</evidence>
<comment type="caution">
    <text evidence="1">The sequence shown here is derived from an EMBL/GenBank/DDBJ whole genome shotgun (WGS) entry which is preliminary data.</text>
</comment>
<accession>A0A9Q0QQN1</accession>
<evidence type="ECO:0000313" key="1">
    <source>
        <dbReference type="EMBL" id="KAJ4968129.1"/>
    </source>
</evidence>
<sequence length="100" mass="11225">MLMYRGILCRSVYLAMPRFRGADECSAVKFTRSCRGADELSAVRFTRSCRGVNECSVVRFALSSRGDEVLSEGGWIQVCKLSLLFSSPFLPPSLCIFMRQ</sequence>
<name>A0A9Q0QQN1_9MAGN</name>
<keyword evidence="2" id="KW-1185">Reference proteome</keyword>
<dbReference type="AlphaFoldDB" id="A0A9Q0QQN1"/>
<protein>
    <submittedName>
        <fullName evidence="1">Uncharacterized protein</fullName>
    </submittedName>
</protein>
<proteinExistence type="predicted"/>
<organism evidence="1 2">
    <name type="scientific">Protea cynaroides</name>
    <dbReference type="NCBI Taxonomy" id="273540"/>
    <lineage>
        <taxon>Eukaryota</taxon>
        <taxon>Viridiplantae</taxon>
        <taxon>Streptophyta</taxon>
        <taxon>Embryophyta</taxon>
        <taxon>Tracheophyta</taxon>
        <taxon>Spermatophyta</taxon>
        <taxon>Magnoliopsida</taxon>
        <taxon>Proteales</taxon>
        <taxon>Proteaceae</taxon>
        <taxon>Protea</taxon>
    </lineage>
</organism>
<dbReference type="Proteomes" id="UP001141806">
    <property type="component" value="Unassembled WGS sequence"/>
</dbReference>
<dbReference type="EMBL" id="JAMYWD010000006">
    <property type="protein sequence ID" value="KAJ4968129.1"/>
    <property type="molecule type" value="Genomic_DNA"/>
</dbReference>
<gene>
    <name evidence="1" type="ORF">NE237_014830</name>
</gene>